<evidence type="ECO:0000313" key="3">
    <source>
        <dbReference type="EMBL" id="KAH0556684.1"/>
    </source>
</evidence>
<evidence type="ECO:0000259" key="2">
    <source>
        <dbReference type="PROSITE" id="PS50966"/>
    </source>
</evidence>
<evidence type="ECO:0000313" key="4">
    <source>
        <dbReference type="Proteomes" id="UP000826195"/>
    </source>
</evidence>
<protein>
    <recommendedName>
        <fullName evidence="2">SWIM-type domain-containing protein</fullName>
    </recommendedName>
</protein>
<dbReference type="AlphaFoldDB" id="A0AAV7IB10"/>
<keyword evidence="1" id="KW-0862">Zinc</keyword>
<organism evidence="3 4">
    <name type="scientific">Cotesia glomerata</name>
    <name type="common">Lepidopteran parasitic wasp</name>
    <name type="synonym">Apanteles glomeratus</name>
    <dbReference type="NCBI Taxonomy" id="32391"/>
    <lineage>
        <taxon>Eukaryota</taxon>
        <taxon>Metazoa</taxon>
        <taxon>Ecdysozoa</taxon>
        <taxon>Arthropoda</taxon>
        <taxon>Hexapoda</taxon>
        <taxon>Insecta</taxon>
        <taxon>Pterygota</taxon>
        <taxon>Neoptera</taxon>
        <taxon>Endopterygota</taxon>
        <taxon>Hymenoptera</taxon>
        <taxon>Apocrita</taxon>
        <taxon>Ichneumonoidea</taxon>
        <taxon>Braconidae</taxon>
        <taxon>Microgastrinae</taxon>
        <taxon>Cotesia</taxon>
    </lineage>
</organism>
<evidence type="ECO:0000256" key="1">
    <source>
        <dbReference type="PROSITE-ProRule" id="PRU00325"/>
    </source>
</evidence>
<reference evidence="3 4" key="1">
    <citation type="journal article" date="2021" name="J. Hered.">
        <title>A chromosome-level genome assembly of the parasitoid wasp, Cotesia glomerata (Hymenoptera: Braconidae).</title>
        <authorList>
            <person name="Pinto B.J."/>
            <person name="Weis J.J."/>
            <person name="Gamble T."/>
            <person name="Ode P.J."/>
            <person name="Paul R."/>
            <person name="Zaspel J.M."/>
        </authorList>
    </citation>
    <scope>NUCLEOTIDE SEQUENCE [LARGE SCALE GENOMIC DNA]</scope>
    <source>
        <strain evidence="3">CgM1</strain>
    </source>
</reference>
<keyword evidence="4" id="KW-1185">Reference proteome</keyword>
<dbReference type="Proteomes" id="UP000826195">
    <property type="component" value="Unassembled WGS sequence"/>
</dbReference>
<accession>A0AAV7IB10</accession>
<keyword evidence="1" id="KW-0863">Zinc-finger</keyword>
<dbReference type="GO" id="GO:0008270">
    <property type="term" value="F:zinc ion binding"/>
    <property type="evidence" value="ECO:0007669"/>
    <property type="project" value="UniProtKB-KW"/>
</dbReference>
<gene>
    <name evidence="3" type="ORF">KQX54_001571</name>
</gene>
<name>A0AAV7IB10_COTGL</name>
<comment type="caution">
    <text evidence="3">The sequence shown here is derived from an EMBL/GenBank/DDBJ whole genome shotgun (WGS) entry which is preliminary data.</text>
</comment>
<dbReference type="PROSITE" id="PS50966">
    <property type="entry name" value="ZF_SWIM"/>
    <property type="match status" value="1"/>
</dbReference>
<proteinExistence type="predicted"/>
<feature type="domain" description="SWIM-type" evidence="2">
    <location>
        <begin position="93"/>
        <end position="125"/>
    </location>
</feature>
<dbReference type="InterPro" id="IPR007527">
    <property type="entry name" value="Znf_SWIM"/>
</dbReference>
<dbReference type="EMBL" id="JAHXZJ010000748">
    <property type="protein sequence ID" value="KAH0556684.1"/>
    <property type="molecule type" value="Genomic_DNA"/>
</dbReference>
<sequence length="393" mass="45915">MVKNLGDNSNNRVESMNGKIKEEVGRNNYMSCFATVILNGKICILIITNKAFGYVKTELEHHDYVTFWNEKFEENVINSENIEENYQMNYKSLQITTTLKSCECFHWLTLSLPCQHIFSIRKHYGLSLFSEDLCSVRWSKNYYRQHQRSFRNLNQKSITKVKQTQVSKVNLPQKNFDKIELQKQCKYIINDLKHPMSSRSDVAIVQVDKTALRINENSVQETTVSEKKVVSVFDKKKIITTLTDKIYNSSNYWLAENWNFKIETLRTIDNYWRQLIEINVYEKKVESAATTNENKVKKNTKFGQIIELDKSCTVSELDEPVKVNVRGRPKGATLNTIGLQKTNRQVMPFVLKSNYLQAIDLLNWLQLPQKMVDNVLRNEYIIKSEDISKVCIS</sequence>
<keyword evidence="1" id="KW-0479">Metal-binding</keyword>